<reference evidence="1 2" key="1">
    <citation type="submission" date="2020-01" db="EMBL/GenBank/DDBJ databases">
        <authorList>
            <consortium name="DOE Joint Genome Institute"/>
            <person name="Haridas S."/>
            <person name="Albert R."/>
            <person name="Binder M."/>
            <person name="Bloem J."/>
            <person name="Labutti K."/>
            <person name="Salamov A."/>
            <person name="Andreopoulos B."/>
            <person name="Baker S.E."/>
            <person name="Barry K."/>
            <person name="Bills G."/>
            <person name="Bluhm B.H."/>
            <person name="Cannon C."/>
            <person name="Castanera R."/>
            <person name="Culley D.E."/>
            <person name="Daum C."/>
            <person name="Ezra D."/>
            <person name="Gonzalez J.B."/>
            <person name="Henrissat B."/>
            <person name="Kuo A."/>
            <person name="Liang C."/>
            <person name="Lipzen A."/>
            <person name="Lutzoni F."/>
            <person name="Magnuson J."/>
            <person name="Mondo S."/>
            <person name="Nolan M."/>
            <person name="Ohm R."/>
            <person name="Pangilinan J."/>
            <person name="Park H.-J.H."/>
            <person name="Ramirez L."/>
            <person name="Alfaro M."/>
            <person name="Sun H."/>
            <person name="Tritt A."/>
            <person name="Yoshinaga Y."/>
            <person name="Zwiers L.-H.L."/>
            <person name="Turgeon B.G."/>
            <person name="Goodwin S.B."/>
            <person name="Spatafora J.W."/>
            <person name="Crous P.W."/>
            <person name="Grigoriev I.V."/>
        </authorList>
    </citation>
    <scope>NUCLEOTIDE SEQUENCE [LARGE SCALE GENOMIC DNA]</scope>
    <source>
        <strain evidence="1 2">CBS 611.86</strain>
    </source>
</reference>
<dbReference type="AlphaFoldDB" id="A0A7C8MMF5"/>
<name>A0A7C8MMF5_9PLEO</name>
<dbReference type="EMBL" id="JAADJZ010000009">
    <property type="protein sequence ID" value="KAF2872744.1"/>
    <property type="molecule type" value="Genomic_DNA"/>
</dbReference>
<dbReference type="Proteomes" id="UP000481861">
    <property type="component" value="Unassembled WGS sequence"/>
</dbReference>
<evidence type="ECO:0000313" key="2">
    <source>
        <dbReference type="Proteomes" id="UP000481861"/>
    </source>
</evidence>
<accession>A0A7C8MMF5</accession>
<comment type="caution">
    <text evidence="1">The sequence shown here is derived from an EMBL/GenBank/DDBJ whole genome shotgun (WGS) entry which is preliminary data.</text>
</comment>
<evidence type="ECO:0000313" key="1">
    <source>
        <dbReference type="EMBL" id="KAF2872744.1"/>
    </source>
</evidence>
<sequence>MGGYRVGEGASTIRFAIRTCHWAGDPRLPDWPRRRGRTHHAHLAPALHVKPSSTLPHHHNLHPLYHLIPSTSIFTSTALDSGHSPSHHIPPAASLQCPRYPPRRSLEPTTAPIPAYITKLAPNTTKQLLAYPFTSQWSPLAAQCSSTGPRTRTSRSRSLEMADTEQPRIYLYKTSDWALGSLAWCLADTIGFERTFGDA</sequence>
<keyword evidence="2" id="KW-1185">Reference proteome</keyword>
<proteinExistence type="predicted"/>
<gene>
    <name evidence="1" type="ORF">BDV95DRAFT_397230</name>
</gene>
<protein>
    <submittedName>
        <fullName evidence="1">Uncharacterized protein</fullName>
    </submittedName>
</protein>
<organism evidence="1 2">
    <name type="scientific">Massariosphaeria phaeospora</name>
    <dbReference type="NCBI Taxonomy" id="100035"/>
    <lineage>
        <taxon>Eukaryota</taxon>
        <taxon>Fungi</taxon>
        <taxon>Dikarya</taxon>
        <taxon>Ascomycota</taxon>
        <taxon>Pezizomycotina</taxon>
        <taxon>Dothideomycetes</taxon>
        <taxon>Pleosporomycetidae</taxon>
        <taxon>Pleosporales</taxon>
        <taxon>Pleosporales incertae sedis</taxon>
        <taxon>Massariosphaeria</taxon>
    </lineage>
</organism>